<accession>A0A4R3M1M5</accession>
<organism evidence="1 2">
    <name type="scientific">Paralcaligenes ureilyticus</name>
    <dbReference type="NCBI Taxonomy" id="627131"/>
    <lineage>
        <taxon>Bacteria</taxon>
        <taxon>Pseudomonadati</taxon>
        <taxon>Pseudomonadota</taxon>
        <taxon>Betaproteobacteria</taxon>
        <taxon>Burkholderiales</taxon>
        <taxon>Alcaligenaceae</taxon>
        <taxon>Paralcaligenes</taxon>
    </lineage>
</organism>
<proteinExistence type="predicted"/>
<comment type="caution">
    <text evidence="1">The sequence shown here is derived from an EMBL/GenBank/DDBJ whole genome shotgun (WGS) entry which is preliminary data.</text>
</comment>
<dbReference type="Proteomes" id="UP000295525">
    <property type="component" value="Unassembled WGS sequence"/>
</dbReference>
<dbReference type="InterPro" id="IPR015943">
    <property type="entry name" value="WD40/YVTN_repeat-like_dom_sf"/>
</dbReference>
<dbReference type="InterPro" id="IPR054817">
    <property type="entry name" value="Glycosyl_F510_1955-like"/>
</dbReference>
<dbReference type="SUPFAM" id="SSF110296">
    <property type="entry name" value="Oligoxyloglucan reducing end-specific cellobiohydrolase"/>
    <property type="match status" value="1"/>
</dbReference>
<dbReference type="AlphaFoldDB" id="A0A4R3M1M5"/>
<protein>
    <submittedName>
        <fullName evidence="1">Photosynthesis system II assembly factor YCF48-like protein</fullName>
    </submittedName>
</protein>
<gene>
    <name evidence="1" type="ORF">EDC26_10780</name>
</gene>
<dbReference type="EMBL" id="SMAJ01000007">
    <property type="protein sequence ID" value="TCT07024.1"/>
    <property type="molecule type" value="Genomic_DNA"/>
</dbReference>
<name>A0A4R3M1M5_9BURK</name>
<dbReference type="Gene3D" id="2.130.10.10">
    <property type="entry name" value="YVTN repeat-like/Quinoprotein amine dehydrogenase"/>
    <property type="match status" value="1"/>
</dbReference>
<keyword evidence="2" id="KW-1185">Reference proteome</keyword>
<evidence type="ECO:0000313" key="1">
    <source>
        <dbReference type="EMBL" id="TCT07024.1"/>
    </source>
</evidence>
<sequence length="331" mass="36017">MSLRMRVYAPIYRHPEMTKKSMKARTGQWLTIMAHAVAVMTFTYGSLQPANAANQPLAKVQLMHVHGLSYSADGTKIFIPSHRGLAIYGQGHWSTADGAPHDFMGFSATRDALYSSGHPAPGTNLVNPFGLIKSSDGGHTWKKLGFEGQSDFHIMAASYGTNTVYVLNESPNDRMTKSGIYVTQTDGAQWTTAEGKGLTGSINTLAAHPTNPKVLAAGTDKGLYISEDGANHFQLSQSGEQVLAIGFDLDGSHLWYSHYAGKPALTRINWQNSKETQNIPLPPMTNDAVAYIAQNPITQSQIAIATFERSVYLSEDLGQTWKQIAKNGQTL</sequence>
<reference evidence="1 2" key="1">
    <citation type="submission" date="2019-03" db="EMBL/GenBank/DDBJ databases">
        <title>Genomic Encyclopedia of Type Strains, Phase IV (KMG-IV): sequencing the most valuable type-strain genomes for metagenomic binning, comparative biology and taxonomic classification.</title>
        <authorList>
            <person name="Goeker M."/>
        </authorList>
    </citation>
    <scope>NUCLEOTIDE SEQUENCE [LARGE SCALE GENOMIC DNA]</scope>
    <source>
        <strain evidence="1 2">DSM 24591</strain>
    </source>
</reference>
<evidence type="ECO:0000313" key="2">
    <source>
        <dbReference type="Proteomes" id="UP000295525"/>
    </source>
</evidence>
<dbReference type="NCBIfam" id="NF045728">
    <property type="entry name" value="glycosyl_F510_1955"/>
    <property type="match status" value="1"/>
</dbReference>